<evidence type="ECO:0000313" key="3">
    <source>
        <dbReference type="Proteomes" id="UP000231382"/>
    </source>
</evidence>
<organism evidence="2 3">
    <name type="scientific">Candidatus Berkelbacteria bacterium CG10_big_fil_rev_8_21_14_0_10_43_13</name>
    <dbReference type="NCBI Taxonomy" id="1974514"/>
    <lineage>
        <taxon>Bacteria</taxon>
        <taxon>Candidatus Berkelbacteria</taxon>
    </lineage>
</organism>
<gene>
    <name evidence="2" type="ORF">COT78_03505</name>
</gene>
<feature type="region of interest" description="Disordered" evidence="1">
    <location>
        <begin position="47"/>
        <end position="69"/>
    </location>
</feature>
<feature type="compositionally biased region" description="Basic and acidic residues" evidence="1">
    <location>
        <begin position="47"/>
        <end position="56"/>
    </location>
</feature>
<dbReference type="AlphaFoldDB" id="A0A2H0W7Z4"/>
<comment type="caution">
    <text evidence="2">The sequence shown here is derived from an EMBL/GenBank/DDBJ whole genome shotgun (WGS) entry which is preliminary data.</text>
</comment>
<evidence type="ECO:0000256" key="1">
    <source>
        <dbReference type="SAM" id="MobiDB-lite"/>
    </source>
</evidence>
<accession>A0A2H0W7Z4</accession>
<reference evidence="3" key="1">
    <citation type="submission" date="2017-09" db="EMBL/GenBank/DDBJ databases">
        <title>Depth-based differentiation of microbial function through sediment-hosted aquifers and enrichment of novel symbionts in the deep terrestrial subsurface.</title>
        <authorList>
            <person name="Probst A.J."/>
            <person name="Ladd B."/>
            <person name="Jarett J.K."/>
            <person name="Geller-Mcgrath D.E."/>
            <person name="Sieber C.M.K."/>
            <person name="Emerson J.B."/>
            <person name="Anantharaman K."/>
            <person name="Thomas B.C."/>
            <person name="Malmstrom R."/>
            <person name="Stieglmeier M."/>
            <person name="Klingl A."/>
            <person name="Woyke T."/>
            <person name="Ryan C.M."/>
            <person name="Banfield J.F."/>
        </authorList>
    </citation>
    <scope>NUCLEOTIDE SEQUENCE [LARGE SCALE GENOMIC DNA]</scope>
</reference>
<proteinExistence type="predicted"/>
<name>A0A2H0W7Z4_9BACT</name>
<sequence length="267" mass="29916">MRPGKSESCSGESEASAERCKQEVEELCAKYGIEAVREALDQINVEQPDKIEETKTAKSQPAVETESDPLDHLREILSRKDIPIYVNTRLDGGQKLFGLTSGDGYETFYFQMDDEESFKEVIEKTNIIYTSKIKMLPQPSQRDPLGTNGIAFVRMEDYLDDDKIIEFITYYVNKTDRYGRRCGSSFALILKPDEVDEIEKALSETDPNKVVDIILERIAIASDGGETLQSIAPHGDLTGAAFGATFRHNPDQSLAVSGRQKSEIKKF</sequence>
<evidence type="ECO:0000313" key="2">
    <source>
        <dbReference type="EMBL" id="PIS07448.1"/>
    </source>
</evidence>
<dbReference type="EMBL" id="PEZW01000023">
    <property type="protein sequence ID" value="PIS07448.1"/>
    <property type="molecule type" value="Genomic_DNA"/>
</dbReference>
<dbReference type="Proteomes" id="UP000231382">
    <property type="component" value="Unassembled WGS sequence"/>
</dbReference>
<protein>
    <submittedName>
        <fullName evidence="2">Uncharacterized protein</fullName>
    </submittedName>
</protein>